<dbReference type="InterPro" id="IPR042103">
    <property type="entry name" value="SerRS_1_N_sf"/>
</dbReference>
<evidence type="ECO:0000256" key="10">
    <source>
        <dbReference type="ARBA" id="ARBA00047929"/>
    </source>
</evidence>
<dbReference type="PANTHER" id="PTHR43697">
    <property type="entry name" value="SERYL-TRNA SYNTHETASE"/>
    <property type="match status" value="1"/>
</dbReference>
<feature type="binding site" evidence="12">
    <location>
        <begin position="227"/>
        <end position="229"/>
    </location>
    <ligand>
        <name>L-serine</name>
        <dbReference type="ChEBI" id="CHEBI:33384"/>
    </ligand>
</feature>
<accession>A0A2M7B9F3</accession>
<dbReference type="GO" id="GO:0005737">
    <property type="term" value="C:cytoplasm"/>
    <property type="evidence" value="ECO:0007669"/>
    <property type="project" value="UniProtKB-SubCell"/>
</dbReference>
<dbReference type="SUPFAM" id="SSF55681">
    <property type="entry name" value="Class II aaRS and biotin synthetases"/>
    <property type="match status" value="1"/>
</dbReference>
<dbReference type="PIRSF" id="PIRSF001529">
    <property type="entry name" value="Ser-tRNA-synth_IIa"/>
    <property type="match status" value="1"/>
</dbReference>
<dbReference type="Gene3D" id="3.30.930.10">
    <property type="entry name" value="Bira Bifunctional Protein, Domain 2"/>
    <property type="match status" value="1"/>
</dbReference>
<dbReference type="EMBL" id="PEVG01000006">
    <property type="protein sequence ID" value="PIU99746.1"/>
    <property type="molecule type" value="Genomic_DNA"/>
</dbReference>
<evidence type="ECO:0000256" key="6">
    <source>
        <dbReference type="ARBA" id="ARBA00022741"/>
    </source>
</evidence>
<dbReference type="AlphaFoldDB" id="A0A2M7B9F3"/>
<dbReference type="HAMAP" id="MF_00176">
    <property type="entry name" value="Ser_tRNA_synth_type1"/>
    <property type="match status" value="1"/>
</dbReference>
<feature type="binding site" evidence="12 13">
    <location>
        <position position="281"/>
    </location>
    <ligand>
        <name>L-serine</name>
        <dbReference type="ChEBI" id="CHEBI:33384"/>
    </ligand>
</feature>
<evidence type="ECO:0000313" key="17">
    <source>
        <dbReference type="EMBL" id="PIU99746.1"/>
    </source>
</evidence>
<evidence type="ECO:0000256" key="15">
    <source>
        <dbReference type="SAM" id="Coils"/>
    </source>
</evidence>
<dbReference type="InterPro" id="IPR015866">
    <property type="entry name" value="Ser-tRNA-synth_1_N"/>
</dbReference>
<dbReference type="GO" id="GO:0006434">
    <property type="term" value="P:seryl-tRNA aminoacylation"/>
    <property type="evidence" value="ECO:0007669"/>
    <property type="project" value="UniProtKB-UniRule"/>
</dbReference>
<keyword evidence="5 12" id="KW-0436">Ligase</keyword>
<name>A0A2M7B9F3_9BACT</name>
<comment type="catalytic activity">
    <reaction evidence="11 12">
        <text>tRNA(Ser) + L-serine + ATP = L-seryl-tRNA(Ser) + AMP + diphosphate + H(+)</text>
        <dbReference type="Rhea" id="RHEA:12292"/>
        <dbReference type="Rhea" id="RHEA-COMP:9669"/>
        <dbReference type="Rhea" id="RHEA-COMP:9703"/>
        <dbReference type="ChEBI" id="CHEBI:15378"/>
        <dbReference type="ChEBI" id="CHEBI:30616"/>
        <dbReference type="ChEBI" id="CHEBI:33019"/>
        <dbReference type="ChEBI" id="CHEBI:33384"/>
        <dbReference type="ChEBI" id="CHEBI:78442"/>
        <dbReference type="ChEBI" id="CHEBI:78533"/>
        <dbReference type="ChEBI" id="CHEBI:456215"/>
        <dbReference type="EC" id="6.1.1.11"/>
    </reaction>
</comment>
<keyword evidence="7 12" id="KW-0067">ATP-binding</keyword>
<evidence type="ECO:0000256" key="1">
    <source>
        <dbReference type="ARBA" id="ARBA00004496"/>
    </source>
</evidence>
<evidence type="ECO:0000256" key="14">
    <source>
        <dbReference type="PIRSR" id="PIRSR001529-2"/>
    </source>
</evidence>
<dbReference type="CDD" id="cd00770">
    <property type="entry name" value="SerRS_core"/>
    <property type="match status" value="1"/>
</dbReference>
<comment type="caution">
    <text evidence="17">The sequence shown here is derived from an EMBL/GenBank/DDBJ whole genome shotgun (WGS) entry which is preliminary data.</text>
</comment>
<comment type="subcellular location">
    <subcellularLocation>
        <location evidence="1 12">Cytoplasm</location>
    </subcellularLocation>
</comment>
<dbReference type="InterPro" id="IPR010978">
    <property type="entry name" value="tRNA-bd_arm"/>
</dbReference>
<dbReference type="Proteomes" id="UP000228561">
    <property type="component" value="Unassembled WGS sequence"/>
</dbReference>
<dbReference type="Pfam" id="PF02403">
    <property type="entry name" value="Seryl_tRNA_N"/>
    <property type="match status" value="1"/>
</dbReference>
<organism evidence="17 18">
    <name type="scientific">Candidatus Tagabacteria bacterium CG03_land_8_20_14_0_80_41_22</name>
    <dbReference type="NCBI Taxonomy" id="1975020"/>
    <lineage>
        <taxon>Bacteria</taxon>
        <taxon>Candidatus Tagaibacteriota</taxon>
    </lineage>
</organism>
<feature type="binding site" evidence="13">
    <location>
        <position position="380"/>
    </location>
    <ligand>
        <name>L-serine</name>
        <dbReference type="ChEBI" id="CHEBI:33384"/>
    </ligand>
</feature>
<evidence type="ECO:0000256" key="13">
    <source>
        <dbReference type="PIRSR" id="PIRSR001529-1"/>
    </source>
</evidence>
<dbReference type="InterPro" id="IPR002314">
    <property type="entry name" value="aa-tRNA-synt_IIb"/>
</dbReference>
<feature type="binding site" evidence="13">
    <location>
        <position position="227"/>
    </location>
    <ligand>
        <name>L-serine</name>
        <dbReference type="ChEBI" id="CHEBI:33384"/>
    </ligand>
</feature>
<dbReference type="InterPro" id="IPR002317">
    <property type="entry name" value="Ser-tRNA-ligase_type_1"/>
</dbReference>
<dbReference type="PROSITE" id="PS50862">
    <property type="entry name" value="AA_TRNA_LIGASE_II"/>
    <property type="match status" value="1"/>
</dbReference>
<keyword evidence="6 12" id="KW-0547">Nucleotide-binding</keyword>
<dbReference type="EC" id="6.1.1.11" evidence="12"/>
<comment type="catalytic activity">
    <reaction evidence="10 12">
        <text>tRNA(Sec) + L-serine + ATP = L-seryl-tRNA(Sec) + AMP + diphosphate + H(+)</text>
        <dbReference type="Rhea" id="RHEA:42580"/>
        <dbReference type="Rhea" id="RHEA-COMP:9742"/>
        <dbReference type="Rhea" id="RHEA-COMP:10128"/>
        <dbReference type="ChEBI" id="CHEBI:15378"/>
        <dbReference type="ChEBI" id="CHEBI:30616"/>
        <dbReference type="ChEBI" id="CHEBI:33019"/>
        <dbReference type="ChEBI" id="CHEBI:33384"/>
        <dbReference type="ChEBI" id="CHEBI:78442"/>
        <dbReference type="ChEBI" id="CHEBI:78533"/>
        <dbReference type="ChEBI" id="CHEBI:456215"/>
        <dbReference type="EC" id="6.1.1.11"/>
    </reaction>
</comment>
<dbReference type="GO" id="GO:0016260">
    <property type="term" value="P:selenocysteine biosynthetic process"/>
    <property type="evidence" value="ECO:0007669"/>
    <property type="project" value="UniProtKB-UniRule"/>
</dbReference>
<feature type="binding site" evidence="13">
    <location>
        <position position="258"/>
    </location>
    <ligand>
        <name>L-serine</name>
        <dbReference type="ChEBI" id="CHEBI:33384"/>
    </ligand>
</feature>
<comment type="caution">
    <text evidence="12">Lacks conserved residue(s) required for the propagation of feature annotation.</text>
</comment>
<dbReference type="InterPro" id="IPR045864">
    <property type="entry name" value="aa-tRNA-synth_II/BPL/LPL"/>
</dbReference>
<evidence type="ECO:0000256" key="12">
    <source>
        <dbReference type="HAMAP-Rule" id="MF_00176"/>
    </source>
</evidence>
<comment type="similarity">
    <text evidence="3 12">Belongs to the class-II aminoacyl-tRNA synthetase family. Type-1 seryl-tRNA synthetase subfamily.</text>
</comment>
<evidence type="ECO:0000259" key="16">
    <source>
        <dbReference type="PROSITE" id="PS50862"/>
    </source>
</evidence>
<dbReference type="Pfam" id="PF00587">
    <property type="entry name" value="tRNA-synt_2b"/>
    <property type="match status" value="1"/>
</dbReference>
<evidence type="ECO:0000256" key="8">
    <source>
        <dbReference type="ARBA" id="ARBA00022917"/>
    </source>
</evidence>
<evidence type="ECO:0000256" key="3">
    <source>
        <dbReference type="ARBA" id="ARBA00010728"/>
    </source>
</evidence>
<dbReference type="Gene3D" id="1.10.287.40">
    <property type="entry name" value="Serine-tRNA synthetase, tRNA binding domain"/>
    <property type="match status" value="1"/>
</dbReference>
<feature type="site" description="Important for serine binding" evidence="13">
    <location>
        <position position="382"/>
    </location>
</feature>
<keyword evidence="9 12" id="KW-0030">Aminoacyl-tRNA synthetase</keyword>
<dbReference type="SUPFAM" id="SSF46589">
    <property type="entry name" value="tRNA-binding arm"/>
    <property type="match status" value="1"/>
</dbReference>
<gene>
    <name evidence="12" type="primary">serS</name>
    <name evidence="17" type="ORF">COS58_00730</name>
</gene>
<dbReference type="InterPro" id="IPR006195">
    <property type="entry name" value="aa-tRNA-synth_II"/>
</dbReference>
<sequence length="420" mass="48414">MLDIKFIRENPDLIKEAARKKHIDFDVEKLLQIDEERRKILAEAEDLRAKQNTASEQMPQIKEDSERQKLITEMKAVKEELSAKEVRLKAVVKEWESLMFDVPNVPDPSVPEGNSDLDNREIRKWGEIPDFGFELKSHIELMENLNLVDFERGVKVAGFRGYFLKGDAALLSVALWQLAFEMWAKKGFVPLIAPSLCREINFTGSGWLPQGKEEIYKTQDDLYLAGTAEVPVMGFHQDEILEEKDLPKKYVAFSSCYRREAGSYGKEEKGIFRLHEFMKVEQVILCRADHEESVKWHEEITKNSEEIMQALDIPYRVVLNCGADLGLGQVKKYDIEAWIPSEGRYRETHSSSYFHDFQTRRLGIRYRSSEGKVRFCHSLNNTAIATPRVLIALLENNQQKDGSVKVPEILVKYIGKNIIS</sequence>
<evidence type="ECO:0000256" key="9">
    <source>
        <dbReference type="ARBA" id="ARBA00023146"/>
    </source>
</evidence>
<keyword evidence="4 12" id="KW-0963">Cytoplasm</keyword>
<dbReference type="PANTHER" id="PTHR43697:SF1">
    <property type="entry name" value="SERINE--TRNA LIGASE"/>
    <property type="match status" value="1"/>
</dbReference>
<dbReference type="NCBIfam" id="TIGR00414">
    <property type="entry name" value="serS"/>
    <property type="match status" value="1"/>
</dbReference>
<dbReference type="InterPro" id="IPR033729">
    <property type="entry name" value="SerRS_core"/>
</dbReference>
<evidence type="ECO:0000256" key="7">
    <source>
        <dbReference type="ARBA" id="ARBA00022840"/>
    </source>
</evidence>
<keyword evidence="8 12" id="KW-0648">Protein biosynthesis</keyword>
<evidence type="ECO:0000256" key="5">
    <source>
        <dbReference type="ARBA" id="ARBA00022598"/>
    </source>
</evidence>
<dbReference type="PRINTS" id="PR00981">
    <property type="entry name" value="TRNASYNTHSER"/>
</dbReference>
<feature type="coiled-coil region" evidence="15">
    <location>
        <begin position="30"/>
        <end position="94"/>
    </location>
</feature>
<evidence type="ECO:0000256" key="2">
    <source>
        <dbReference type="ARBA" id="ARBA00005045"/>
    </source>
</evidence>
<keyword evidence="15" id="KW-0175">Coiled coil</keyword>
<protein>
    <recommendedName>
        <fullName evidence="12">Serine--tRNA ligase</fullName>
        <ecNumber evidence="12">6.1.1.11</ecNumber>
    </recommendedName>
    <alternativeName>
        <fullName evidence="12">Seryl-tRNA synthetase</fullName>
        <shortName evidence="12">SerRS</shortName>
    </alternativeName>
    <alternativeName>
        <fullName evidence="12">Seryl-tRNA(Ser/Sec) synthetase</fullName>
    </alternativeName>
</protein>
<evidence type="ECO:0000313" key="18">
    <source>
        <dbReference type="Proteomes" id="UP000228561"/>
    </source>
</evidence>
<evidence type="ECO:0000256" key="4">
    <source>
        <dbReference type="ARBA" id="ARBA00022490"/>
    </source>
</evidence>
<dbReference type="UniPathway" id="UPA00906">
    <property type="reaction ID" value="UER00895"/>
</dbReference>
<feature type="binding site" evidence="12">
    <location>
        <position position="382"/>
    </location>
    <ligand>
        <name>L-serine</name>
        <dbReference type="ChEBI" id="CHEBI:33384"/>
    </ligand>
</feature>
<feature type="binding site" evidence="12 14">
    <location>
        <begin position="258"/>
        <end position="260"/>
    </location>
    <ligand>
        <name>ATP</name>
        <dbReference type="ChEBI" id="CHEBI:30616"/>
    </ligand>
</feature>
<comment type="function">
    <text evidence="12">Catalyzes the attachment of serine to tRNA(Ser). Is also able to aminoacylate tRNA(Sec) with serine, to form the misacylated tRNA L-seryl-tRNA(Sec), which will be further converted into selenocysteinyl-tRNA(Sec).</text>
</comment>
<feature type="domain" description="Aminoacyl-transfer RNA synthetases class-II family profile" evidence="16">
    <location>
        <begin position="137"/>
        <end position="407"/>
    </location>
</feature>
<reference evidence="18" key="1">
    <citation type="submission" date="2017-09" db="EMBL/GenBank/DDBJ databases">
        <title>Depth-based differentiation of microbial function through sediment-hosted aquifers and enrichment of novel symbionts in the deep terrestrial subsurface.</title>
        <authorList>
            <person name="Probst A.J."/>
            <person name="Ladd B."/>
            <person name="Jarett J.K."/>
            <person name="Geller-Mcgrath D.E."/>
            <person name="Sieber C.M.K."/>
            <person name="Emerson J.B."/>
            <person name="Anantharaman K."/>
            <person name="Thomas B.C."/>
            <person name="Malmstrom R."/>
            <person name="Stieglmeier M."/>
            <person name="Klingl A."/>
            <person name="Woyke T."/>
            <person name="Ryan C.M."/>
            <person name="Banfield J.F."/>
        </authorList>
    </citation>
    <scope>NUCLEOTIDE SEQUENCE [LARGE SCALE GENOMIC DNA]</scope>
</reference>
<proteinExistence type="inferred from homology"/>
<comment type="subunit">
    <text evidence="12">Homodimer. The tRNA molecule binds across the dimer.</text>
</comment>
<evidence type="ECO:0000256" key="11">
    <source>
        <dbReference type="ARBA" id="ARBA00048823"/>
    </source>
</evidence>
<comment type="pathway">
    <text evidence="2 12">Aminoacyl-tRNA biosynthesis; selenocysteinyl-tRNA(Sec) biosynthesis; L-seryl-tRNA(Sec) from L-serine and tRNA(Sec): step 1/1.</text>
</comment>
<comment type="domain">
    <text evidence="12">Consists of two distinct domains, a catalytic core and a N-terminal extension that is involved in tRNA binding.</text>
</comment>
<dbReference type="GO" id="GO:0005524">
    <property type="term" value="F:ATP binding"/>
    <property type="evidence" value="ECO:0007669"/>
    <property type="project" value="UniProtKB-UniRule"/>
</dbReference>
<feature type="binding site" evidence="12 14">
    <location>
        <begin position="347"/>
        <end position="350"/>
    </location>
    <ligand>
        <name>ATP</name>
        <dbReference type="ChEBI" id="CHEBI:30616"/>
    </ligand>
</feature>
<dbReference type="GO" id="GO:0004828">
    <property type="term" value="F:serine-tRNA ligase activity"/>
    <property type="evidence" value="ECO:0007669"/>
    <property type="project" value="UniProtKB-UniRule"/>
</dbReference>